<evidence type="ECO:0000313" key="1">
    <source>
        <dbReference type="EMBL" id="CAH1109612.1"/>
    </source>
</evidence>
<organism evidence="1 2">
    <name type="scientific">Psylliodes chrysocephalus</name>
    <dbReference type="NCBI Taxonomy" id="3402493"/>
    <lineage>
        <taxon>Eukaryota</taxon>
        <taxon>Metazoa</taxon>
        <taxon>Ecdysozoa</taxon>
        <taxon>Arthropoda</taxon>
        <taxon>Hexapoda</taxon>
        <taxon>Insecta</taxon>
        <taxon>Pterygota</taxon>
        <taxon>Neoptera</taxon>
        <taxon>Endopterygota</taxon>
        <taxon>Coleoptera</taxon>
        <taxon>Polyphaga</taxon>
        <taxon>Cucujiformia</taxon>
        <taxon>Chrysomeloidea</taxon>
        <taxon>Chrysomelidae</taxon>
        <taxon>Galerucinae</taxon>
        <taxon>Alticini</taxon>
        <taxon>Psylliodes</taxon>
    </lineage>
</organism>
<reference evidence="1" key="1">
    <citation type="submission" date="2022-01" db="EMBL/GenBank/DDBJ databases">
        <authorList>
            <person name="King R."/>
        </authorList>
    </citation>
    <scope>NUCLEOTIDE SEQUENCE</scope>
</reference>
<protein>
    <submittedName>
        <fullName evidence="1">Uncharacterized protein</fullName>
    </submittedName>
</protein>
<evidence type="ECO:0000313" key="2">
    <source>
        <dbReference type="Proteomes" id="UP001153636"/>
    </source>
</evidence>
<name>A0A9P0GHP6_9CUCU</name>
<sequence length="133" mass="15575">MYSFYKMQQMQWASLIQQMQHTVATKMPRPTKPIAGIPNNPIKLLNKKSNEIDSKKKNKNSKIHTNITVHDHILNKYVSKLNKEKNTNREELITKLRKRFVVQFNNDTVAHFSGNRIYILMFDLDEPLSTSST</sequence>
<gene>
    <name evidence="1" type="ORF">PSYICH_LOCUS10484</name>
</gene>
<dbReference type="EMBL" id="OV651816">
    <property type="protein sequence ID" value="CAH1109612.1"/>
    <property type="molecule type" value="Genomic_DNA"/>
</dbReference>
<proteinExistence type="predicted"/>
<dbReference type="AlphaFoldDB" id="A0A9P0GHP6"/>
<accession>A0A9P0GHP6</accession>
<dbReference type="Proteomes" id="UP001153636">
    <property type="component" value="Chromosome 4"/>
</dbReference>
<keyword evidence="2" id="KW-1185">Reference proteome</keyword>